<comment type="caution">
    <text evidence="1">The sequence shown here is derived from an EMBL/GenBank/DDBJ whole genome shotgun (WGS) entry which is preliminary data.</text>
</comment>
<dbReference type="EMBL" id="JABFTP020000021">
    <property type="protein sequence ID" value="KAL3268658.1"/>
    <property type="molecule type" value="Genomic_DNA"/>
</dbReference>
<evidence type="ECO:0000313" key="2">
    <source>
        <dbReference type="Proteomes" id="UP001516400"/>
    </source>
</evidence>
<proteinExistence type="predicted"/>
<keyword evidence="2" id="KW-1185">Reference proteome</keyword>
<reference evidence="1 2" key="1">
    <citation type="journal article" date="2021" name="BMC Biol.">
        <title>Horizontally acquired antibacterial genes associated with adaptive radiation of ladybird beetles.</title>
        <authorList>
            <person name="Li H.S."/>
            <person name="Tang X.F."/>
            <person name="Huang Y.H."/>
            <person name="Xu Z.Y."/>
            <person name="Chen M.L."/>
            <person name="Du X.Y."/>
            <person name="Qiu B.Y."/>
            <person name="Chen P.T."/>
            <person name="Zhang W."/>
            <person name="Slipinski A."/>
            <person name="Escalona H.E."/>
            <person name="Waterhouse R.M."/>
            <person name="Zwick A."/>
            <person name="Pang H."/>
        </authorList>
    </citation>
    <scope>NUCLEOTIDE SEQUENCE [LARGE SCALE GENOMIC DNA]</scope>
    <source>
        <strain evidence="1">SYSU2018</strain>
    </source>
</reference>
<organism evidence="1 2">
    <name type="scientific">Cryptolaemus montrouzieri</name>
    <dbReference type="NCBI Taxonomy" id="559131"/>
    <lineage>
        <taxon>Eukaryota</taxon>
        <taxon>Metazoa</taxon>
        <taxon>Ecdysozoa</taxon>
        <taxon>Arthropoda</taxon>
        <taxon>Hexapoda</taxon>
        <taxon>Insecta</taxon>
        <taxon>Pterygota</taxon>
        <taxon>Neoptera</taxon>
        <taxon>Endopterygota</taxon>
        <taxon>Coleoptera</taxon>
        <taxon>Polyphaga</taxon>
        <taxon>Cucujiformia</taxon>
        <taxon>Coccinelloidea</taxon>
        <taxon>Coccinellidae</taxon>
        <taxon>Scymninae</taxon>
        <taxon>Scymnini</taxon>
        <taxon>Cryptolaemus</taxon>
    </lineage>
</organism>
<protein>
    <recommendedName>
        <fullName evidence="3">Rho-GAP domain-containing protein</fullName>
    </recommendedName>
</protein>
<gene>
    <name evidence="1" type="ORF">HHI36_007761</name>
</gene>
<evidence type="ECO:0000313" key="1">
    <source>
        <dbReference type="EMBL" id="KAL3268658.1"/>
    </source>
</evidence>
<name>A0ABD2MQQ5_9CUCU</name>
<accession>A0ABD2MQQ5</accession>
<sequence length="251" mass="28610">MVWTLKFEITTTNFDKINARSPKLVFRPFKSNFNKSLCACDYGRSLSINDVDLVSERSVKAVEELVMLLKGYVNNNWIFRPRPHINSFSVDEKVYHALRKGNKRALHRLVTRDRAEDGVSGLQIFLTKLRQPIVPPFIQALAVGETKGITPDIVAFDMLGLMRQNLLPRHLRLITALFDLLHSAVKNTHTDELRGSAVPLSMLPIFFQLETLNIPRWRKLVSVLMEMIRLAPSQLNIAQNPGEQQIARIVG</sequence>
<dbReference type="AlphaFoldDB" id="A0ABD2MQQ5"/>
<dbReference type="Proteomes" id="UP001516400">
    <property type="component" value="Unassembled WGS sequence"/>
</dbReference>
<evidence type="ECO:0008006" key="3">
    <source>
        <dbReference type="Google" id="ProtNLM"/>
    </source>
</evidence>